<sequence length="419" mass="45452">MKYILLIGDGMGDTPVPELGGKTPLEAASKPTIDRLCAAAEPLLVRTVPEGYPPGSDVANLSLLGYEPEKYYTGRAPLEAASMGVAIPDGALAFRCNLVTVRLESEGRLTMLDHSAGHITTPEATELITAVQAACGTDQLRFYPGVSYRHLLIHQGEIPASLCTVPPHDYLDQDVTEFYGQYLGVDYLSELMRTSAQVLAEHPVNLKRQSEGKRPANAIWIWGEGKRPAMNSLQERHEITGSLISAVDLLKGLGVCSGLEVPEVKGATGWLDTNYQGKVDAALDALTRQDFALVHVEAPDEAGHQGSATNKVQAIEDFDAKVVAPIVEEMDRRGEPYRLVVTMDHYTPIARRTHEDWPVPMFLYDSEGVEQLASCSYTEANIIAAAEQSNLCLDSGAAFFTHFVTSNTSKASQNGEDHG</sequence>
<evidence type="ECO:0000256" key="1">
    <source>
        <dbReference type="ARBA" id="ARBA00000370"/>
    </source>
</evidence>
<reference evidence="8 9" key="1">
    <citation type="submission" date="2017-01" db="EMBL/GenBank/DDBJ databases">
        <title>The cable genome- insights into the physiology and evolution of filamentous bacteria capable of sulfide oxidation via long distance electron transfer.</title>
        <authorList>
            <person name="Schreiber L."/>
            <person name="Bjerg J.T."/>
            <person name="Boggild A."/>
            <person name="Van De Vossenberg J."/>
            <person name="Meysman F."/>
            <person name="Nielsen L.P."/>
            <person name="Schramm A."/>
            <person name="Kjeldsen K.U."/>
        </authorList>
    </citation>
    <scope>NUCLEOTIDE SEQUENCE [LARGE SCALE GENOMIC DNA]</scope>
    <source>
        <strain evidence="8">MCF</strain>
    </source>
</reference>
<comment type="caution">
    <text evidence="8">The sequence shown here is derived from an EMBL/GenBank/DDBJ whole genome shotgun (WGS) entry which is preliminary data.</text>
</comment>
<dbReference type="PANTHER" id="PTHR31209">
    <property type="entry name" value="COFACTOR-INDEPENDENT PHOSPHOGLYCERATE MUTASE"/>
    <property type="match status" value="1"/>
</dbReference>
<dbReference type="InterPro" id="IPR042253">
    <property type="entry name" value="Pglycerate_mutase_ApgM_sf"/>
</dbReference>
<dbReference type="GO" id="GO:0004619">
    <property type="term" value="F:phosphoglycerate mutase activity"/>
    <property type="evidence" value="ECO:0007669"/>
    <property type="project" value="UniProtKB-EC"/>
</dbReference>
<keyword evidence="5" id="KW-0324">Glycolysis</keyword>
<dbReference type="SUPFAM" id="SSF53649">
    <property type="entry name" value="Alkaline phosphatase-like"/>
    <property type="match status" value="1"/>
</dbReference>
<feature type="domain" description="Metalloenzyme" evidence="7">
    <location>
        <begin position="1"/>
        <end position="391"/>
    </location>
</feature>
<evidence type="ECO:0000313" key="8">
    <source>
        <dbReference type="EMBL" id="RWX46708.1"/>
    </source>
</evidence>
<dbReference type="InterPro" id="IPR006124">
    <property type="entry name" value="Metalloenzyme"/>
</dbReference>
<dbReference type="GO" id="GO:0046872">
    <property type="term" value="F:metal ion binding"/>
    <property type="evidence" value="ECO:0007669"/>
    <property type="project" value="InterPro"/>
</dbReference>
<evidence type="ECO:0000256" key="4">
    <source>
        <dbReference type="ARBA" id="ARBA00005524"/>
    </source>
</evidence>
<dbReference type="PIRSF" id="PIRSF006392">
    <property type="entry name" value="IPGAM_arch"/>
    <property type="match status" value="1"/>
</dbReference>
<dbReference type="EC" id="5.4.2.12" evidence="8"/>
<proteinExistence type="inferred from homology"/>
<dbReference type="InterPro" id="IPR023665">
    <property type="entry name" value="ApgAM_prokaryotes"/>
</dbReference>
<dbReference type="EMBL" id="MTKO01000054">
    <property type="protein sequence ID" value="RWX46708.1"/>
    <property type="molecule type" value="Genomic_DNA"/>
</dbReference>
<dbReference type="PANTHER" id="PTHR31209:SF4">
    <property type="entry name" value="2,3-BISPHOSPHOGLYCERATE-INDEPENDENT PHOSPHOGLYCERATE MUTASE"/>
    <property type="match status" value="1"/>
</dbReference>
<dbReference type="NCBIfam" id="NF003242">
    <property type="entry name" value="PRK04200.1"/>
    <property type="match status" value="1"/>
</dbReference>
<dbReference type="InterPro" id="IPR017850">
    <property type="entry name" value="Alkaline_phosphatase_core_sf"/>
</dbReference>
<dbReference type="Pfam" id="PF01676">
    <property type="entry name" value="Metalloenzyme"/>
    <property type="match status" value="1"/>
</dbReference>
<comment type="catalytic activity">
    <reaction evidence="1">
        <text>(2R)-2-phosphoglycerate = (2R)-3-phosphoglycerate</text>
        <dbReference type="Rhea" id="RHEA:15901"/>
        <dbReference type="ChEBI" id="CHEBI:58272"/>
        <dbReference type="ChEBI" id="CHEBI:58289"/>
        <dbReference type="EC" id="5.4.2.12"/>
    </reaction>
</comment>
<dbReference type="NCBIfam" id="TIGR02535">
    <property type="entry name" value="hyp_Hser_kinase"/>
    <property type="match status" value="1"/>
</dbReference>
<protein>
    <submittedName>
        <fullName evidence="8">Phosphoglycerate mutase</fullName>
        <ecNumber evidence="8">5.4.2.12</ecNumber>
    </submittedName>
</protein>
<comment type="similarity">
    <text evidence="4">Belongs to the BPG-independent phosphoglycerate mutase family. A-PGAM subfamily.</text>
</comment>
<name>A0A444J0N4_9BACT</name>
<dbReference type="CDD" id="cd16011">
    <property type="entry name" value="iPGM_like"/>
    <property type="match status" value="1"/>
</dbReference>
<dbReference type="GO" id="GO:0006096">
    <property type="term" value="P:glycolytic process"/>
    <property type="evidence" value="ECO:0007669"/>
    <property type="project" value="UniProtKB-KW"/>
</dbReference>
<dbReference type="AlphaFoldDB" id="A0A444J0N4"/>
<evidence type="ECO:0000256" key="5">
    <source>
        <dbReference type="ARBA" id="ARBA00023152"/>
    </source>
</evidence>
<comment type="pathway">
    <text evidence="3">Carbohydrate degradation.</text>
</comment>
<dbReference type="InterPro" id="IPR004456">
    <property type="entry name" value="Pglycerate_mutase_ApgM"/>
</dbReference>
<dbReference type="Gene3D" id="3.30.70.2130">
    <property type="entry name" value="Metalloenzyme domain"/>
    <property type="match status" value="1"/>
</dbReference>
<evidence type="ECO:0000313" key="9">
    <source>
        <dbReference type="Proteomes" id="UP000287853"/>
    </source>
</evidence>
<dbReference type="Proteomes" id="UP000287853">
    <property type="component" value="Unassembled WGS sequence"/>
</dbReference>
<keyword evidence="9" id="KW-1185">Reference proteome</keyword>
<organism evidence="8 9">
    <name type="scientific">Candidatus Electrothrix aarhusensis</name>
    <dbReference type="NCBI Taxonomy" id="1859131"/>
    <lineage>
        <taxon>Bacteria</taxon>
        <taxon>Pseudomonadati</taxon>
        <taxon>Thermodesulfobacteriota</taxon>
        <taxon>Desulfobulbia</taxon>
        <taxon>Desulfobulbales</taxon>
        <taxon>Desulfobulbaceae</taxon>
        <taxon>Candidatus Electrothrix</taxon>
    </lineage>
</organism>
<dbReference type="NCBIfam" id="TIGR00306">
    <property type="entry name" value="apgM"/>
    <property type="match status" value="1"/>
</dbReference>
<keyword evidence="6 8" id="KW-0413">Isomerase</keyword>
<dbReference type="Pfam" id="PF10143">
    <property type="entry name" value="PhosphMutase"/>
    <property type="match status" value="1"/>
</dbReference>
<evidence type="ECO:0000259" key="7">
    <source>
        <dbReference type="Pfam" id="PF01676"/>
    </source>
</evidence>
<accession>A0A444J0N4</accession>
<comment type="function">
    <text evidence="2">Catalyzes the interconversion of 2-phosphoglycerate and 3-phosphoglycerate.</text>
</comment>
<evidence type="ECO:0000256" key="2">
    <source>
        <dbReference type="ARBA" id="ARBA00002315"/>
    </source>
</evidence>
<evidence type="ECO:0000256" key="3">
    <source>
        <dbReference type="ARBA" id="ARBA00004921"/>
    </source>
</evidence>
<evidence type="ECO:0000256" key="6">
    <source>
        <dbReference type="ARBA" id="ARBA00023235"/>
    </source>
</evidence>
<gene>
    <name evidence="8" type="ORF">H206_03712</name>
</gene>
<dbReference type="Gene3D" id="3.40.720.10">
    <property type="entry name" value="Alkaline Phosphatase, subunit A"/>
    <property type="match status" value="1"/>
</dbReference>